<feature type="domain" description="Flavoprotein" evidence="1">
    <location>
        <begin position="4"/>
        <end position="143"/>
    </location>
</feature>
<dbReference type="PANTHER" id="PTHR14359">
    <property type="entry name" value="HOMO-OLIGOMERIC FLAVIN CONTAINING CYS DECARBOXYLASE FAMILY"/>
    <property type="match status" value="1"/>
</dbReference>
<comment type="caution">
    <text evidence="2">The sequence shown here is derived from an EMBL/GenBank/DDBJ whole genome shotgun (WGS) entry which is preliminary data.</text>
</comment>
<dbReference type="GO" id="GO:0015937">
    <property type="term" value="P:coenzyme A biosynthetic process"/>
    <property type="evidence" value="ECO:0007669"/>
    <property type="project" value="TreeGrafter"/>
</dbReference>
<name>A0A7W2D4V9_9ACTN</name>
<dbReference type="AlphaFoldDB" id="A0A7W2D4V9"/>
<dbReference type="RefSeq" id="WP_181866373.1">
    <property type="nucleotide sequence ID" value="NZ_JACEQY010000033.1"/>
</dbReference>
<evidence type="ECO:0000259" key="1">
    <source>
        <dbReference type="Pfam" id="PF02441"/>
    </source>
</evidence>
<gene>
    <name evidence="2" type="ORF">H1V43_26145</name>
</gene>
<dbReference type="GO" id="GO:0071513">
    <property type="term" value="C:phosphopantothenoylcysteine decarboxylase complex"/>
    <property type="evidence" value="ECO:0007669"/>
    <property type="project" value="TreeGrafter"/>
</dbReference>
<dbReference type="EMBL" id="JACEQY010000033">
    <property type="protein sequence ID" value="MBA4864770.1"/>
    <property type="molecule type" value="Genomic_DNA"/>
</dbReference>
<sequence length="184" mass="19837">MTHRTLLIGTGAIAVSSLPVWVPWARKTNPEIELKILLTRSATRFVSDEALRILGKCEVIEDCWESLPKHYGAFHVEMAEWVDSVLVYPATTNFVSKFSQCITDSPALLTVQCTDKPVVVAPSLPAACVRNPYVMSHLSALGERDNVTVLPTVSGLSVGTGDETPGAPSPFSDAWSVISAAGKR</sequence>
<evidence type="ECO:0000313" key="3">
    <source>
        <dbReference type="Proteomes" id="UP000586976"/>
    </source>
</evidence>
<dbReference type="GO" id="GO:0004633">
    <property type="term" value="F:phosphopantothenoylcysteine decarboxylase activity"/>
    <property type="evidence" value="ECO:0007669"/>
    <property type="project" value="TreeGrafter"/>
</dbReference>
<dbReference type="InterPro" id="IPR036551">
    <property type="entry name" value="Flavin_trans-like"/>
</dbReference>
<evidence type="ECO:0000313" key="2">
    <source>
        <dbReference type="EMBL" id="MBA4864770.1"/>
    </source>
</evidence>
<reference evidence="2 3" key="1">
    <citation type="submission" date="2020-07" db="EMBL/GenBank/DDBJ databases">
        <title>Streptomyces isolated from Indian soil.</title>
        <authorList>
            <person name="Mandal S."/>
            <person name="Maiti P.K."/>
        </authorList>
    </citation>
    <scope>NUCLEOTIDE SEQUENCE [LARGE SCALE GENOMIC DNA]</scope>
    <source>
        <strain evidence="2 3">PSKA54</strain>
    </source>
</reference>
<dbReference type="Gene3D" id="3.40.50.1950">
    <property type="entry name" value="Flavin prenyltransferase-like"/>
    <property type="match status" value="1"/>
</dbReference>
<dbReference type="SUPFAM" id="SSF52507">
    <property type="entry name" value="Homo-oligomeric flavin-containing Cys decarboxylases, HFCD"/>
    <property type="match status" value="1"/>
</dbReference>
<protein>
    <recommendedName>
        <fullName evidence="1">Flavoprotein domain-containing protein</fullName>
    </recommendedName>
</protein>
<dbReference type="PANTHER" id="PTHR14359:SF6">
    <property type="entry name" value="PHOSPHOPANTOTHENOYLCYSTEINE DECARBOXYLASE"/>
    <property type="match status" value="1"/>
</dbReference>
<dbReference type="GO" id="GO:0010181">
    <property type="term" value="F:FMN binding"/>
    <property type="evidence" value="ECO:0007669"/>
    <property type="project" value="TreeGrafter"/>
</dbReference>
<accession>A0A7W2D4V9</accession>
<proteinExistence type="predicted"/>
<dbReference type="InterPro" id="IPR003382">
    <property type="entry name" value="Flavoprotein"/>
</dbReference>
<organism evidence="2 3">
    <name type="scientific">Streptomyces himalayensis subsp. aureolus</name>
    <dbReference type="NCBI Taxonomy" id="2758039"/>
    <lineage>
        <taxon>Bacteria</taxon>
        <taxon>Bacillati</taxon>
        <taxon>Actinomycetota</taxon>
        <taxon>Actinomycetes</taxon>
        <taxon>Kitasatosporales</taxon>
        <taxon>Streptomycetaceae</taxon>
        <taxon>Streptomyces</taxon>
        <taxon>Streptomyces himalayensis</taxon>
    </lineage>
</organism>
<dbReference type="Pfam" id="PF02441">
    <property type="entry name" value="Flavoprotein"/>
    <property type="match status" value="1"/>
</dbReference>
<keyword evidence="3" id="KW-1185">Reference proteome</keyword>
<dbReference type="Proteomes" id="UP000586976">
    <property type="component" value="Unassembled WGS sequence"/>
</dbReference>